<accession>A0A8X8BEE0</accession>
<organism evidence="2 3">
    <name type="scientific">Brassica carinata</name>
    <name type="common">Ethiopian mustard</name>
    <name type="synonym">Abyssinian cabbage</name>
    <dbReference type="NCBI Taxonomy" id="52824"/>
    <lineage>
        <taxon>Eukaryota</taxon>
        <taxon>Viridiplantae</taxon>
        <taxon>Streptophyta</taxon>
        <taxon>Embryophyta</taxon>
        <taxon>Tracheophyta</taxon>
        <taxon>Spermatophyta</taxon>
        <taxon>Magnoliopsida</taxon>
        <taxon>eudicotyledons</taxon>
        <taxon>Gunneridae</taxon>
        <taxon>Pentapetalae</taxon>
        <taxon>rosids</taxon>
        <taxon>malvids</taxon>
        <taxon>Brassicales</taxon>
        <taxon>Brassicaceae</taxon>
        <taxon>Brassiceae</taxon>
        <taxon>Brassica</taxon>
    </lineage>
</organism>
<sequence>MTEVTLNLEQLEAMMVNVQEDGLAHLATDIVHYRRRWISYLRPDLKEEDQLRRTLGDDRRHRLFLPPENIFYQCDEVMVSTSGTTTASWRRNK</sequence>
<dbReference type="Pfam" id="PF12041">
    <property type="entry name" value="DELLA"/>
    <property type="match status" value="1"/>
</dbReference>
<name>A0A8X8BEE0_BRACI</name>
<keyword evidence="3" id="KW-1185">Reference proteome</keyword>
<comment type="caution">
    <text evidence="2">The sequence shown here is derived from an EMBL/GenBank/DDBJ whole genome shotgun (WGS) entry which is preliminary data.</text>
</comment>
<evidence type="ECO:0000313" key="3">
    <source>
        <dbReference type="Proteomes" id="UP000886595"/>
    </source>
</evidence>
<protein>
    <recommendedName>
        <fullName evidence="1">Transcriptional factor DELLA N-terminal domain-containing protein</fullName>
    </recommendedName>
</protein>
<dbReference type="InterPro" id="IPR038088">
    <property type="entry name" value="DELLA_N_sf"/>
</dbReference>
<dbReference type="EMBL" id="JAAMPC010000001">
    <property type="protein sequence ID" value="KAG2331840.1"/>
    <property type="molecule type" value="Genomic_DNA"/>
</dbReference>
<gene>
    <name evidence="2" type="ORF">Bca52824_003020</name>
</gene>
<dbReference type="Gene3D" id="1.10.10.1290">
    <property type="entry name" value="Transcriptional regulator DELLA, N-terminal domain"/>
    <property type="match status" value="1"/>
</dbReference>
<reference evidence="2 3" key="1">
    <citation type="submission" date="2020-02" db="EMBL/GenBank/DDBJ databases">
        <authorList>
            <person name="Ma Q."/>
            <person name="Huang Y."/>
            <person name="Song X."/>
            <person name="Pei D."/>
        </authorList>
    </citation>
    <scope>NUCLEOTIDE SEQUENCE [LARGE SCALE GENOMIC DNA]</scope>
    <source>
        <strain evidence="2">Sxm20200214</strain>
        <tissue evidence="2">Leaf</tissue>
    </source>
</reference>
<feature type="domain" description="Transcriptional factor DELLA N-terminal" evidence="1">
    <location>
        <begin position="1"/>
        <end position="33"/>
    </location>
</feature>
<evidence type="ECO:0000259" key="1">
    <source>
        <dbReference type="Pfam" id="PF12041"/>
    </source>
</evidence>
<dbReference type="Proteomes" id="UP000886595">
    <property type="component" value="Unassembled WGS sequence"/>
</dbReference>
<dbReference type="InterPro" id="IPR021914">
    <property type="entry name" value="TF_DELLA_N"/>
</dbReference>
<evidence type="ECO:0000313" key="2">
    <source>
        <dbReference type="EMBL" id="KAG2331840.1"/>
    </source>
</evidence>
<dbReference type="AlphaFoldDB" id="A0A8X8BEE0"/>
<proteinExistence type="predicted"/>